<evidence type="ECO:0000313" key="1">
    <source>
        <dbReference type="EMBL" id="EGO20465.1"/>
    </source>
</evidence>
<dbReference type="GO" id="GO:0004867">
    <property type="term" value="F:serine-type endopeptidase inhibitor activity"/>
    <property type="evidence" value="ECO:0007669"/>
    <property type="project" value="InterPro"/>
</dbReference>
<proteinExistence type="predicted"/>
<reference evidence="1" key="1">
    <citation type="submission" date="2011-04" db="EMBL/GenBank/DDBJ databases">
        <title>Evolution of plant cell wall degrading machinery underlies the functional diversity of forest fungi.</title>
        <authorList>
            <consortium name="US DOE Joint Genome Institute (JGI-PGF)"/>
            <person name="Eastwood D.C."/>
            <person name="Floudas D."/>
            <person name="Binder M."/>
            <person name="Majcherczyk A."/>
            <person name="Schneider P."/>
            <person name="Aerts A."/>
            <person name="Asiegbu F.O."/>
            <person name="Baker S.E."/>
            <person name="Barry K."/>
            <person name="Bendiksby M."/>
            <person name="Blumentritt M."/>
            <person name="Coutinho P.M."/>
            <person name="Cullen D."/>
            <person name="Cullen D."/>
            <person name="Gathman A."/>
            <person name="Goodell B."/>
            <person name="Henrissat B."/>
            <person name="Ihrmark K."/>
            <person name="Kauserud H."/>
            <person name="Kohler A."/>
            <person name="LaButti K."/>
            <person name="Lapidus A."/>
            <person name="Lavin J.L."/>
            <person name="Lee Y.-H."/>
            <person name="Lindquist E."/>
            <person name="Lilly W."/>
            <person name="Lucas S."/>
            <person name="Morin E."/>
            <person name="Murat C."/>
            <person name="Oguiza J.A."/>
            <person name="Park J."/>
            <person name="Pisabarro A.G."/>
            <person name="Riley R."/>
            <person name="Rosling A."/>
            <person name="Salamov A."/>
            <person name="Schmidt O."/>
            <person name="Schmutz J."/>
            <person name="Skrede I."/>
            <person name="Stenlid J."/>
            <person name="Wiebenga A."/>
            <person name="Xie X."/>
            <person name="Kues U."/>
            <person name="Hibbett D.S."/>
            <person name="Hoffmeister D."/>
            <person name="Hogberg N."/>
            <person name="Martin F."/>
            <person name="Grigoriev I.V."/>
            <person name="Watkinson S.C."/>
        </authorList>
    </citation>
    <scope>NUCLEOTIDE SEQUENCE</scope>
    <source>
        <strain evidence="1">S7.9</strain>
    </source>
</reference>
<name>F8P7Q7_SERL9</name>
<dbReference type="Pfam" id="PF16850">
    <property type="entry name" value="Inhibitor_I66"/>
    <property type="match status" value="1"/>
</dbReference>
<dbReference type="RefSeq" id="XP_007322431.1">
    <property type="nucleotide sequence ID" value="XM_007322369.1"/>
</dbReference>
<dbReference type="EMBL" id="GL945440">
    <property type="protein sequence ID" value="EGO20465.1"/>
    <property type="molecule type" value="Genomic_DNA"/>
</dbReference>
<dbReference type="Proteomes" id="UP000008064">
    <property type="component" value="Unassembled WGS sequence"/>
</dbReference>
<dbReference type="CDD" id="cd23428">
    <property type="entry name" value="beta-trefoil_Ricin_SPI"/>
    <property type="match status" value="1"/>
</dbReference>
<accession>F8P7Q7</accession>
<dbReference type="KEGG" id="sla:SERLADRAFT_476697"/>
<dbReference type="Gene3D" id="2.80.10.50">
    <property type="match status" value="1"/>
</dbReference>
<protein>
    <submittedName>
        <fullName evidence="1">Uncharacterized protein</fullName>
    </submittedName>
</protein>
<dbReference type="HOGENOM" id="CLU_1836347_0_0_1"/>
<sequence>MSVLPSDDYIIRNVAFEGSVGTLHSSGESPRPVAMFPPSEIATKVEVSNHGGLYNIKVTGTDTAVIDGKVFGIFRGTSEKWALEYQPQYDAYIVQATSQNGAWTVPNGGSHTQVAVAPIDASPDVYKTFLFTFEGPHRGA</sequence>
<gene>
    <name evidence="1" type="ORF">SERLADRAFT_476697</name>
</gene>
<organism>
    <name type="scientific">Serpula lacrymans var. lacrymans (strain S7.9)</name>
    <name type="common">Dry rot fungus</name>
    <dbReference type="NCBI Taxonomy" id="578457"/>
    <lineage>
        <taxon>Eukaryota</taxon>
        <taxon>Fungi</taxon>
        <taxon>Dikarya</taxon>
        <taxon>Basidiomycota</taxon>
        <taxon>Agaricomycotina</taxon>
        <taxon>Agaricomycetes</taxon>
        <taxon>Agaricomycetidae</taxon>
        <taxon>Boletales</taxon>
        <taxon>Coniophorineae</taxon>
        <taxon>Serpulaceae</taxon>
        <taxon>Serpula</taxon>
    </lineage>
</organism>
<dbReference type="GeneID" id="18820857"/>
<dbReference type="InterPro" id="IPR031755">
    <property type="entry name" value="Inhibitor_I66"/>
</dbReference>
<dbReference type="AlphaFoldDB" id="F8P7Q7"/>